<feature type="domain" description="Neprosin PEP catalytic" evidence="1">
    <location>
        <begin position="45"/>
        <end position="303"/>
    </location>
</feature>
<evidence type="ECO:0000313" key="3">
    <source>
        <dbReference type="Proteomes" id="UP000824469"/>
    </source>
</evidence>
<dbReference type="Pfam" id="PF03080">
    <property type="entry name" value="Neprosin"/>
    <property type="match status" value="2"/>
</dbReference>
<dbReference type="EMBL" id="JAHRHJ020003787">
    <property type="protein sequence ID" value="KAH9291174.1"/>
    <property type="molecule type" value="Genomic_DNA"/>
</dbReference>
<dbReference type="PANTHER" id="PTHR31589:SF110">
    <property type="entry name" value="PROTEIN, PUTATIVE (DUF239)-RELATED"/>
    <property type="match status" value="1"/>
</dbReference>
<dbReference type="Proteomes" id="UP000824469">
    <property type="component" value="Unassembled WGS sequence"/>
</dbReference>
<keyword evidence="3" id="KW-1185">Reference proteome</keyword>
<sequence length="303" mass="33618">SPDGDVIDCILRHQQPGLDHPLLRNHKIQDSPIRPSGIQGRYFFLLFVSVVQHATAYVKGGEYYGAKACMNVWKPHIETPGEFSLSQMWVLSGSFDGSDLNSIEAGWQSDSYGETGCYNLMCSGFIQTNKKIALGAAINPVSSFNGPQYDHHHTRLEAYLTLTNISDSKSITSTATIYKAKHASIITLVAQNASMDPKEGNWWMEFGDGTLVGYWPSNLFTHLSHHATMVEWGGEVVNTQQDGDHTSTQMGSGHFANEGFTKASYFRNLQVEDEYNNLQAIDSLSTLAEDMVQLLQHSELCQC</sequence>
<name>A0AA38F3J7_TAXCH</name>
<dbReference type="PROSITE" id="PS52045">
    <property type="entry name" value="NEPROSIN_PEP_CD"/>
    <property type="match status" value="1"/>
</dbReference>
<feature type="non-terminal residue" evidence="2">
    <location>
        <position position="1"/>
    </location>
</feature>
<dbReference type="OMA" id="RRNDAPD"/>
<gene>
    <name evidence="2" type="ORF">KI387_043641</name>
</gene>
<accession>A0AA38F3J7</accession>
<proteinExistence type="predicted"/>
<dbReference type="Pfam" id="PF14365">
    <property type="entry name" value="Neprosin_AP"/>
    <property type="match status" value="1"/>
</dbReference>
<comment type="caution">
    <text evidence="2">The sequence shown here is derived from an EMBL/GenBank/DDBJ whole genome shotgun (WGS) entry which is preliminary data.</text>
</comment>
<dbReference type="PANTHER" id="PTHR31589">
    <property type="entry name" value="PROTEIN, PUTATIVE (DUF239)-RELATED-RELATED"/>
    <property type="match status" value="1"/>
</dbReference>
<evidence type="ECO:0000313" key="2">
    <source>
        <dbReference type="EMBL" id="KAH9291174.1"/>
    </source>
</evidence>
<evidence type="ECO:0000259" key="1">
    <source>
        <dbReference type="PROSITE" id="PS52045"/>
    </source>
</evidence>
<dbReference type="AlphaFoldDB" id="A0AA38F3J7"/>
<dbReference type="InterPro" id="IPR025521">
    <property type="entry name" value="Neprosin_propep"/>
</dbReference>
<organism evidence="2 3">
    <name type="scientific">Taxus chinensis</name>
    <name type="common">Chinese yew</name>
    <name type="synonym">Taxus wallichiana var. chinensis</name>
    <dbReference type="NCBI Taxonomy" id="29808"/>
    <lineage>
        <taxon>Eukaryota</taxon>
        <taxon>Viridiplantae</taxon>
        <taxon>Streptophyta</taxon>
        <taxon>Embryophyta</taxon>
        <taxon>Tracheophyta</taxon>
        <taxon>Spermatophyta</taxon>
        <taxon>Pinopsida</taxon>
        <taxon>Pinidae</taxon>
        <taxon>Conifers II</taxon>
        <taxon>Cupressales</taxon>
        <taxon>Taxaceae</taxon>
        <taxon>Taxus</taxon>
    </lineage>
</organism>
<dbReference type="InterPro" id="IPR004314">
    <property type="entry name" value="Neprosin"/>
</dbReference>
<reference evidence="2 3" key="1">
    <citation type="journal article" date="2021" name="Nat. Plants">
        <title>The Taxus genome provides insights into paclitaxel biosynthesis.</title>
        <authorList>
            <person name="Xiong X."/>
            <person name="Gou J."/>
            <person name="Liao Q."/>
            <person name="Li Y."/>
            <person name="Zhou Q."/>
            <person name="Bi G."/>
            <person name="Li C."/>
            <person name="Du R."/>
            <person name="Wang X."/>
            <person name="Sun T."/>
            <person name="Guo L."/>
            <person name="Liang H."/>
            <person name="Lu P."/>
            <person name="Wu Y."/>
            <person name="Zhang Z."/>
            <person name="Ro D.K."/>
            <person name="Shang Y."/>
            <person name="Huang S."/>
            <person name="Yan J."/>
        </authorList>
    </citation>
    <scope>NUCLEOTIDE SEQUENCE [LARGE SCALE GENOMIC DNA]</scope>
    <source>
        <strain evidence="2">Ta-2019</strain>
    </source>
</reference>
<protein>
    <recommendedName>
        <fullName evidence="1">Neprosin PEP catalytic domain-containing protein</fullName>
    </recommendedName>
</protein>
<dbReference type="InterPro" id="IPR053168">
    <property type="entry name" value="Glutamic_endopeptidase"/>
</dbReference>